<comment type="similarity">
    <text evidence="9">Belongs to the TrpF family.</text>
</comment>
<dbReference type="GO" id="GO:0004640">
    <property type="term" value="F:phosphoribosylanthranilate isomerase activity"/>
    <property type="evidence" value="ECO:0007669"/>
    <property type="project" value="UniProtKB-UniRule"/>
</dbReference>
<reference evidence="11" key="1">
    <citation type="submission" date="2020-12" db="EMBL/GenBank/DDBJ databases">
        <title>M. sibirica DSM 26468T genome.</title>
        <authorList>
            <person name="Thieme N."/>
            <person name="Rettenmaier R."/>
            <person name="Zverlov V."/>
            <person name="Liebl W."/>
        </authorList>
    </citation>
    <scope>NUCLEOTIDE SEQUENCE</scope>
    <source>
        <strain evidence="11">DSM 26468</strain>
    </source>
</reference>
<dbReference type="Pfam" id="PF00697">
    <property type="entry name" value="PRAI"/>
    <property type="match status" value="1"/>
</dbReference>
<keyword evidence="8 9" id="KW-0413">Isomerase</keyword>
<evidence type="ECO:0000256" key="9">
    <source>
        <dbReference type="HAMAP-Rule" id="MF_00135"/>
    </source>
</evidence>
<comment type="catalytic activity">
    <reaction evidence="1 9">
        <text>N-(5-phospho-beta-D-ribosyl)anthranilate = 1-(2-carboxyphenylamino)-1-deoxy-D-ribulose 5-phosphate</text>
        <dbReference type="Rhea" id="RHEA:21540"/>
        <dbReference type="ChEBI" id="CHEBI:18277"/>
        <dbReference type="ChEBI" id="CHEBI:58613"/>
        <dbReference type="EC" id="5.3.1.24"/>
    </reaction>
</comment>
<dbReference type="GO" id="GO:0000162">
    <property type="term" value="P:L-tryptophan biosynthetic process"/>
    <property type="evidence" value="ECO:0007669"/>
    <property type="project" value="UniProtKB-UniRule"/>
</dbReference>
<dbReference type="InterPro" id="IPR013785">
    <property type="entry name" value="Aldolase_TIM"/>
</dbReference>
<evidence type="ECO:0000313" key="12">
    <source>
        <dbReference type="Proteomes" id="UP000623269"/>
    </source>
</evidence>
<evidence type="ECO:0000256" key="1">
    <source>
        <dbReference type="ARBA" id="ARBA00001164"/>
    </source>
</evidence>
<dbReference type="CDD" id="cd00405">
    <property type="entry name" value="PRAI"/>
    <property type="match status" value="1"/>
</dbReference>
<keyword evidence="12" id="KW-1185">Reference proteome</keyword>
<dbReference type="PANTHER" id="PTHR42894:SF1">
    <property type="entry name" value="N-(5'-PHOSPHORIBOSYL)ANTHRANILATE ISOMERASE"/>
    <property type="match status" value="1"/>
</dbReference>
<dbReference type="InterPro" id="IPR001240">
    <property type="entry name" value="PRAI_dom"/>
</dbReference>
<evidence type="ECO:0000256" key="4">
    <source>
        <dbReference type="ARBA" id="ARBA00022272"/>
    </source>
</evidence>
<dbReference type="HAMAP" id="MF_00135">
    <property type="entry name" value="PRAI"/>
    <property type="match status" value="1"/>
</dbReference>
<evidence type="ECO:0000256" key="8">
    <source>
        <dbReference type="ARBA" id="ARBA00023235"/>
    </source>
</evidence>
<evidence type="ECO:0000313" key="11">
    <source>
        <dbReference type="EMBL" id="MBH1941749.1"/>
    </source>
</evidence>
<comment type="pathway">
    <text evidence="2 9">Amino-acid biosynthesis; L-tryptophan biosynthesis; L-tryptophan from chorismate: step 3/5.</text>
</comment>
<dbReference type="EMBL" id="JAEAGR010000014">
    <property type="protein sequence ID" value="MBH1941749.1"/>
    <property type="molecule type" value="Genomic_DNA"/>
</dbReference>
<gene>
    <name evidence="9" type="primary">trpF</name>
    <name evidence="11" type="ORF">I5677_12675</name>
</gene>
<dbReference type="PANTHER" id="PTHR42894">
    <property type="entry name" value="N-(5'-PHOSPHORIBOSYL)ANTHRANILATE ISOMERASE"/>
    <property type="match status" value="1"/>
</dbReference>
<dbReference type="InterPro" id="IPR044643">
    <property type="entry name" value="TrpF_fam"/>
</dbReference>
<comment type="caution">
    <text evidence="11">The sequence shown here is derived from an EMBL/GenBank/DDBJ whole genome shotgun (WGS) entry which is preliminary data.</text>
</comment>
<evidence type="ECO:0000256" key="7">
    <source>
        <dbReference type="ARBA" id="ARBA00023141"/>
    </source>
</evidence>
<proteinExistence type="inferred from homology"/>
<keyword evidence="6 9" id="KW-0822">Tryptophan biosynthesis</keyword>
<evidence type="ECO:0000259" key="10">
    <source>
        <dbReference type="Pfam" id="PF00697"/>
    </source>
</evidence>
<dbReference type="EC" id="5.3.1.24" evidence="3 9"/>
<dbReference type="SUPFAM" id="SSF51366">
    <property type="entry name" value="Ribulose-phoshate binding barrel"/>
    <property type="match status" value="1"/>
</dbReference>
<accession>A0A8J7HE89</accession>
<dbReference type="UniPathway" id="UPA00035">
    <property type="reaction ID" value="UER00042"/>
</dbReference>
<evidence type="ECO:0000256" key="3">
    <source>
        <dbReference type="ARBA" id="ARBA00012572"/>
    </source>
</evidence>
<sequence length="225" mass="24676">MVNIKICGLMKEEDVNLCVNSGVNIVGFVVEYPVPVPWNLDVLEARELISTTPAQVKTCVVTGGTIDKVLQIAKETSPDIIQLHYKENLEETVQIAKELKQLGIETIKALRINDRGFCDFEISDPAMAARELSKTGITAILVDTYTNAMPGGTGMNVNFHTFHKVKDNSTLPVILAGGLNPVNIIDILSKTNPDAVDVLTGVEQSPGYKEKEKIEQFVNKIRLGR</sequence>
<evidence type="ECO:0000256" key="2">
    <source>
        <dbReference type="ARBA" id="ARBA00004664"/>
    </source>
</evidence>
<dbReference type="Proteomes" id="UP000623269">
    <property type="component" value="Unassembled WGS sequence"/>
</dbReference>
<protein>
    <recommendedName>
        <fullName evidence="4 9">N-(5'-phosphoribosyl)anthranilate isomerase</fullName>
        <shortName evidence="9">PRAI</shortName>
        <ecNumber evidence="3 9">5.3.1.24</ecNumber>
    </recommendedName>
</protein>
<dbReference type="InterPro" id="IPR011060">
    <property type="entry name" value="RibuloseP-bd_barrel"/>
</dbReference>
<keyword evidence="5 9" id="KW-0028">Amino-acid biosynthesis</keyword>
<dbReference type="Gene3D" id="3.20.20.70">
    <property type="entry name" value="Aldolase class I"/>
    <property type="match status" value="1"/>
</dbReference>
<dbReference type="RefSeq" id="WP_197661998.1">
    <property type="nucleotide sequence ID" value="NZ_JAEAGR010000014.1"/>
</dbReference>
<feature type="domain" description="N-(5'phosphoribosyl) anthranilate isomerase (PRAI)" evidence="10">
    <location>
        <begin position="5"/>
        <end position="219"/>
    </location>
</feature>
<evidence type="ECO:0000256" key="6">
    <source>
        <dbReference type="ARBA" id="ARBA00022822"/>
    </source>
</evidence>
<organism evidence="11 12">
    <name type="scientific">Mobilitalea sibirica</name>
    <dbReference type="NCBI Taxonomy" id="1462919"/>
    <lineage>
        <taxon>Bacteria</taxon>
        <taxon>Bacillati</taxon>
        <taxon>Bacillota</taxon>
        <taxon>Clostridia</taxon>
        <taxon>Lachnospirales</taxon>
        <taxon>Lachnospiraceae</taxon>
        <taxon>Mobilitalea</taxon>
    </lineage>
</organism>
<dbReference type="AlphaFoldDB" id="A0A8J7HE89"/>
<evidence type="ECO:0000256" key="5">
    <source>
        <dbReference type="ARBA" id="ARBA00022605"/>
    </source>
</evidence>
<keyword evidence="7 9" id="KW-0057">Aromatic amino acid biosynthesis</keyword>
<name>A0A8J7HE89_9FIRM</name>